<dbReference type="GO" id="GO:0016705">
    <property type="term" value="F:oxidoreductase activity, acting on paired donors, with incorporation or reduction of molecular oxygen"/>
    <property type="evidence" value="ECO:0007669"/>
    <property type="project" value="InterPro"/>
</dbReference>
<evidence type="ECO:0000259" key="8">
    <source>
        <dbReference type="Pfam" id="PF01494"/>
    </source>
</evidence>
<evidence type="ECO:0000313" key="10">
    <source>
        <dbReference type="Proteomes" id="UP000502415"/>
    </source>
</evidence>
<evidence type="ECO:0000256" key="6">
    <source>
        <dbReference type="ARBA" id="ARBA00023002"/>
    </source>
</evidence>
<dbReference type="PROSITE" id="PS01304">
    <property type="entry name" value="UBIH"/>
    <property type="match status" value="1"/>
</dbReference>
<evidence type="ECO:0000256" key="4">
    <source>
        <dbReference type="ARBA" id="ARBA00022630"/>
    </source>
</evidence>
<protein>
    <submittedName>
        <fullName evidence="9">2-octaprenyl-6-methoxyphenyl hydroxylase</fullName>
    </submittedName>
</protein>
<organism evidence="9 10">
    <name type="scientific">Massilia forsythiae</name>
    <dbReference type="NCBI Taxonomy" id="2728020"/>
    <lineage>
        <taxon>Bacteria</taxon>
        <taxon>Pseudomonadati</taxon>
        <taxon>Pseudomonadota</taxon>
        <taxon>Betaproteobacteria</taxon>
        <taxon>Burkholderiales</taxon>
        <taxon>Oxalobacteraceae</taxon>
        <taxon>Telluria group</taxon>
        <taxon>Massilia</taxon>
    </lineage>
</organism>
<dbReference type="InterPro" id="IPR036188">
    <property type="entry name" value="FAD/NAD-bd_sf"/>
</dbReference>
<dbReference type="SUPFAM" id="SSF51905">
    <property type="entry name" value="FAD/NAD(P)-binding domain"/>
    <property type="match status" value="1"/>
</dbReference>
<dbReference type="RefSeq" id="WP_170202383.1">
    <property type="nucleotide sequence ID" value="NZ_CP051685.1"/>
</dbReference>
<dbReference type="AlphaFoldDB" id="A0A7Z2VW57"/>
<sequence length="428" mass="44587">MTTDQFNPADGAPGAAAAADAAAADAVATGNAPAVPPLHADVAICGAGPVGLALAALLVRRGIDGRRIALVDARSLGQAISDPRSIALAWGSRMLLDDVGAWAAVAPAATPIHQIHVSRRGHLGRSLIGREEHGLEALGYVTRYGTVVDALARACERAGVQVLRPQRVSAVEERGAEVVLQLDDGRALHAAVAVQAEGGVFGEQADKSRRRDYDQTAVIARVSADAPVAHRAFERFTDEGPLALLPQDGPDGHQYALVWCVRPERAEQLRQLGADAFLRQLAEAFGERVGNFTKVSERAAFPLGLNADARVTARTVAIGNAAQTLHPVAGQGLNLGLRDAAVLARLLGRALASAPAADGGAEVPQALAQFAQERGRDRGAIIRATDTMARAFAGRGPQQALFGLALAALDTLAPARALLADLMMFGRR</sequence>
<evidence type="ECO:0000313" key="9">
    <source>
        <dbReference type="EMBL" id="QJE00351.1"/>
    </source>
</evidence>
<evidence type="ECO:0000256" key="1">
    <source>
        <dbReference type="ARBA" id="ARBA00001974"/>
    </source>
</evidence>
<dbReference type="PANTHER" id="PTHR43876:SF7">
    <property type="entry name" value="UBIQUINONE BIOSYNTHESIS MONOOXYGENASE COQ6, MITOCHONDRIAL"/>
    <property type="match status" value="1"/>
</dbReference>
<dbReference type="GO" id="GO:0071949">
    <property type="term" value="F:FAD binding"/>
    <property type="evidence" value="ECO:0007669"/>
    <property type="project" value="InterPro"/>
</dbReference>
<keyword evidence="5" id="KW-0274">FAD</keyword>
<dbReference type="PANTHER" id="PTHR43876">
    <property type="entry name" value="UBIQUINONE BIOSYNTHESIS MONOOXYGENASE COQ6, MITOCHONDRIAL"/>
    <property type="match status" value="1"/>
</dbReference>
<comment type="pathway">
    <text evidence="2">Cofactor biosynthesis; ubiquinone biosynthesis.</text>
</comment>
<keyword evidence="6" id="KW-0560">Oxidoreductase</keyword>
<dbReference type="GO" id="GO:0004497">
    <property type="term" value="F:monooxygenase activity"/>
    <property type="evidence" value="ECO:0007669"/>
    <property type="project" value="UniProtKB-KW"/>
</dbReference>
<gene>
    <name evidence="9" type="ORF">HH212_10230</name>
</gene>
<reference evidence="9 10" key="1">
    <citation type="submission" date="2020-04" db="EMBL/GenBank/DDBJ databases">
        <title>Genome sequencing of novel species.</title>
        <authorList>
            <person name="Heo J."/>
            <person name="Kim S.-J."/>
            <person name="Kim J.-S."/>
            <person name="Hong S.-B."/>
            <person name="Kwon S.-W."/>
        </authorList>
    </citation>
    <scope>NUCLEOTIDE SEQUENCE [LARGE SCALE GENOMIC DNA]</scope>
    <source>
        <strain evidence="9 10">GN2-R2</strain>
    </source>
</reference>
<accession>A0A7Z2VW57</accession>
<evidence type="ECO:0000256" key="5">
    <source>
        <dbReference type="ARBA" id="ARBA00022827"/>
    </source>
</evidence>
<evidence type="ECO:0000256" key="2">
    <source>
        <dbReference type="ARBA" id="ARBA00004749"/>
    </source>
</evidence>
<keyword evidence="4" id="KW-0285">Flavoprotein</keyword>
<dbReference type="Pfam" id="PF01494">
    <property type="entry name" value="FAD_binding_3"/>
    <property type="match status" value="1"/>
</dbReference>
<dbReference type="PRINTS" id="PR00420">
    <property type="entry name" value="RNGMNOXGNASE"/>
</dbReference>
<dbReference type="Gene3D" id="3.50.50.60">
    <property type="entry name" value="FAD/NAD(P)-binding domain"/>
    <property type="match status" value="2"/>
</dbReference>
<feature type="domain" description="FAD-binding" evidence="8">
    <location>
        <begin position="40"/>
        <end position="352"/>
    </location>
</feature>
<dbReference type="Gene3D" id="3.30.9.10">
    <property type="entry name" value="D-Amino Acid Oxidase, subunit A, domain 2"/>
    <property type="match status" value="1"/>
</dbReference>
<dbReference type="InterPro" id="IPR002938">
    <property type="entry name" value="FAD-bd"/>
</dbReference>
<dbReference type="NCBIfam" id="TIGR01988">
    <property type="entry name" value="Ubi-OHases"/>
    <property type="match status" value="1"/>
</dbReference>
<dbReference type="InterPro" id="IPR010971">
    <property type="entry name" value="UbiH/COQ6"/>
</dbReference>
<dbReference type="EMBL" id="CP051685">
    <property type="protein sequence ID" value="QJE00351.1"/>
    <property type="molecule type" value="Genomic_DNA"/>
</dbReference>
<dbReference type="Proteomes" id="UP000502415">
    <property type="component" value="Chromosome"/>
</dbReference>
<dbReference type="InterPro" id="IPR051205">
    <property type="entry name" value="UbiH/COQ6_monooxygenase"/>
</dbReference>
<evidence type="ECO:0000256" key="7">
    <source>
        <dbReference type="ARBA" id="ARBA00023033"/>
    </source>
</evidence>
<dbReference type="UniPathway" id="UPA00232"/>
<keyword evidence="7" id="KW-0503">Monooxygenase</keyword>
<evidence type="ECO:0000256" key="3">
    <source>
        <dbReference type="ARBA" id="ARBA00005349"/>
    </source>
</evidence>
<comment type="similarity">
    <text evidence="3">Belongs to the UbiH/COQ6 family.</text>
</comment>
<proteinExistence type="inferred from homology"/>
<dbReference type="KEGG" id="mfy:HH212_10230"/>
<comment type="cofactor">
    <cofactor evidence="1">
        <name>FAD</name>
        <dbReference type="ChEBI" id="CHEBI:57692"/>
    </cofactor>
</comment>
<dbReference type="InterPro" id="IPR018168">
    <property type="entry name" value="Ubi_Hdrlase_CS"/>
</dbReference>
<name>A0A7Z2VW57_9BURK</name>
<keyword evidence="10" id="KW-1185">Reference proteome</keyword>
<dbReference type="GO" id="GO:0006744">
    <property type="term" value="P:ubiquinone biosynthetic process"/>
    <property type="evidence" value="ECO:0007669"/>
    <property type="project" value="UniProtKB-UniPathway"/>
</dbReference>